<organism evidence="5 6">
    <name type="scientific">Sedimentibacter saalensis</name>
    <dbReference type="NCBI Taxonomy" id="130788"/>
    <lineage>
        <taxon>Bacteria</taxon>
        <taxon>Bacillati</taxon>
        <taxon>Bacillota</taxon>
        <taxon>Tissierellia</taxon>
        <taxon>Sedimentibacter</taxon>
    </lineage>
</organism>
<comment type="caution">
    <text evidence="5">The sequence shown here is derived from an EMBL/GenBank/DDBJ whole genome shotgun (WGS) entry which is preliminary data.</text>
</comment>
<protein>
    <submittedName>
        <fullName evidence="5">Putative aldo/keto reductase-like oxidoreductase</fullName>
    </submittedName>
</protein>
<keyword evidence="3" id="KW-0411">Iron-sulfur</keyword>
<evidence type="ECO:0000313" key="6">
    <source>
        <dbReference type="Proteomes" id="UP000315343"/>
    </source>
</evidence>
<dbReference type="PANTHER" id="PTHR43312:SF1">
    <property type="entry name" value="NADP-DEPENDENT OXIDOREDUCTASE DOMAIN-CONTAINING PROTEIN"/>
    <property type="match status" value="1"/>
</dbReference>
<reference evidence="5 6" key="1">
    <citation type="submission" date="2019-07" db="EMBL/GenBank/DDBJ databases">
        <title>Genomic Encyclopedia of Type Strains, Phase I: the one thousand microbial genomes (KMG-I) project.</title>
        <authorList>
            <person name="Kyrpides N."/>
        </authorList>
    </citation>
    <scope>NUCLEOTIDE SEQUENCE [LARGE SCALE GENOMIC DNA]</scope>
    <source>
        <strain evidence="5 6">DSM 13558</strain>
    </source>
</reference>
<dbReference type="InterPro" id="IPR036812">
    <property type="entry name" value="NAD(P)_OxRdtase_dom_sf"/>
</dbReference>
<accession>A0A562JLN4</accession>
<keyword evidence="1" id="KW-0479">Metal-binding</keyword>
<dbReference type="InterPro" id="IPR017896">
    <property type="entry name" value="4Fe4S_Fe-S-bd"/>
</dbReference>
<dbReference type="InterPro" id="IPR023210">
    <property type="entry name" value="NADP_OxRdtase_dom"/>
</dbReference>
<evidence type="ECO:0000313" key="5">
    <source>
        <dbReference type="EMBL" id="TWH83855.1"/>
    </source>
</evidence>
<name>A0A562JLN4_9FIRM</name>
<evidence type="ECO:0000256" key="2">
    <source>
        <dbReference type="ARBA" id="ARBA00023004"/>
    </source>
</evidence>
<dbReference type="PROSITE" id="PS51379">
    <property type="entry name" value="4FE4S_FER_2"/>
    <property type="match status" value="1"/>
</dbReference>
<dbReference type="Proteomes" id="UP000315343">
    <property type="component" value="Unassembled WGS sequence"/>
</dbReference>
<dbReference type="Pfam" id="PF13534">
    <property type="entry name" value="Fer4_17"/>
    <property type="match status" value="1"/>
</dbReference>
<evidence type="ECO:0000256" key="1">
    <source>
        <dbReference type="ARBA" id="ARBA00022723"/>
    </source>
</evidence>
<dbReference type="GO" id="GO:0016491">
    <property type="term" value="F:oxidoreductase activity"/>
    <property type="evidence" value="ECO:0007669"/>
    <property type="project" value="InterPro"/>
</dbReference>
<dbReference type="SUPFAM" id="SSF46548">
    <property type="entry name" value="alpha-helical ferredoxin"/>
    <property type="match status" value="1"/>
</dbReference>
<dbReference type="PROSITE" id="PS00198">
    <property type="entry name" value="4FE4S_FER_1"/>
    <property type="match status" value="1"/>
</dbReference>
<dbReference type="SUPFAM" id="SSF51430">
    <property type="entry name" value="NAD(P)-linked oxidoreductase"/>
    <property type="match status" value="1"/>
</dbReference>
<dbReference type="GO" id="GO:0051536">
    <property type="term" value="F:iron-sulfur cluster binding"/>
    <property type="evidence" value="ECO:0007669"/>
    <property type="project" value="UniProtKB-KW"/>
</dbReference>
<dbReference type="RefSeq" id="WP_145079403.1">
    <property type="nucleotide sequence ID" value="NZ_JBCFAR010000004.1"/>
</dbReference>
<dbReference type="Gene3D" id="3.30.70.20">
    <property type="match status" value="1"/>
</dbReference>
<dbReference type="PANTHER" id="PTHR43312">
    <property type="entry name" value="D-THREO-ALDOSE 1-DEHYDROGENASE"/>
    <property type="match status" value="1"/>
</dbReference>
<feature type="domain" description="4Fe-4S ferredoxin-type" evidence="4">
    <location>
        <begin position="299"/>
        <end position="328"/>
    </location>
</feature>
<dbReference type="InterPro" id="IPR053135">
    <property type="entry name" value="AKR2_Oxidoreductase"/>
</dbReference>
<keyword evidence="6" id="KW-1185">Reference proteome</keyword>
<dbReference type="Gene3D" id="3.20.20.100">
    <property type="entry name" value="NADP-dependent oxidoreductase domain"/>
    <property type="match status" value="1"/>
</dbReference>
<dbReference type="InterPro" id="IPR017900">
    <property type="entry name" value="4Fe4S_Fe_S_CS"/>
</dbReference>
<gene>
    <name evidence="5" type="ORF">LY60_00472</name>
</gene>
<keyword evidence="2" id="KW-0408">Iron</keyword>
<dbReference type="CDD" id="cd19100">
    <property type="entry name" value="AKR_unchar"/>
    <property type="match status" value="1"/>
</dbReference>
<dbReference type="Pfam" id="PF00248">
    <property type="entry name" value="Aldo_ket_red"/>
    <property type="match status" value="1"/>
</dbReference>
<dbReference type="GO" id="GO:0046872">
    <property type="term" value="F:metal ion binding"/>
    <property type="evidence" value="ECO:0007669"/>
    <property type="project" value="UniProtKB-KW"/>
</dbReference>
<dbReference type="AlphaFoldDB" id="A0A562JLN4"/>
<dbReference type="OrthoDB" id="9773828at2"/>
<dbReference type="EMBL" id="VLKH01000001">
    <property type="protein sequence ID" value="TWH83855.1"/>
    <property type="molecule type" value="Genomic_DNA"/>
</dbReference>
<dbReference type="PRINTS" id="PR00069">
    <property type="entry name" value="ALDKETRDTASE"/>
</dbReference>
<proteinExistence type="predicted"/>
<sequence>MKKRMLGNTGMEVSVIGFGGIPIQRVNQEEATKIVLECRDRGINFIDTARGYTVSEEYIGNALKKAGRENFYIATKAMGYDYESMKNFIEESLKTMQLDYIDLYQVHNVSKMEQLDTVLSENGALKALVEAKEKGLIKHIGITGHIREILLKAIENDEFETVQFPFNPVESQGTELFTKALEKGMGTIAMKPIAGGAFGKGKLSLKYIMNSNLITVAIPGMDSVSQVAENAAIGIDGEPLTQEEMEEIKKEVESLGNDFCRRCGYCKPCPEGIDIPNVFVYEGYAIRYNLPEYGKLKYDGMPVKADACVRCRKCERKCPYNLHIVDKLKHAVETFKNLE</sequence>
<dbReference type="InterPro" id="IPR020471">
    <property type="entry name" value="AKR"/>
</dbReference>
<evidence type="ECO:0000256" key="3">
    <source>
        <dbReference type="ARBA" id="ARBA00023014"/>
    </source>
</evidence>
<evidence type="ECO:0000259" key="4">
    <source>
        <dbReference type="PROSITE" id="PS51379"/>
    </source>
</evidence>